<dbReference type="InterPro" id="IPR027417">
    <property type="entry name" value="P-loop_NTPase"/>
</dbReference>
<dbReference type="InterPro" id="IPR003593">
    <property type="entry name" value="AAA+_ATPase"/>
</dbReference>
<protein>
    <submittedName>
        <fullName evidence="6">DNA replication protein DnaC</fullName>
    </submittedName>
</protein>
<dbReference type="CDD" id="cd00009">
    <property type="entry name" value="AAA"/>
    <property type="match status" value="1"/>
</dbReference>
<sequence>MNPSPELNTILKQLRLSGVLDSLEQRNRQAIDGQLAYTEFLAMLLHDEVARRDQKKLGARLVRAGFGLGKTLETFNFDRLPKLNRAHIHDLATGRYIDEKVAILMVGQTGVGKSHIAQALGHCAARQGRDVLFVTQTDLIKKLHAARATGLYERKFQQFVRVPLLIVDDFALKPLRAPHDEDFHDLVAARYERAATILTSNLDLSEWGDAFPDNRVLGAATLDRLRHGAYRIVIEGESFRKPKPMPENGENAVAKSSKKPHS</sequence>
<dbReference type="GO" id="GO:0006260">
    <property type="term" value="P:DNA replication"/>
    <property type="evidence" value="ECO:0007669"/>
    <property type="project" value="TreeGrafter"/>
</dbReference>
<dbReference type="PROSITE" id="PS00675">
    <property type="entry name" value="SIGMA54_INTERACT_1"/>
    <property type="match status" value="1"/>
</dbReference>
<dbReference type="AlphaFoldDB" id="A0A1M6V234"/>
<keyword evidence="3" id="KW-0067">ATP-binding</keyword>
<dbReference type="RefSeq" id="WP_073431404.1">
    <property type="nucleotide sequence ID" value="NZ_CADFGY010000005.1"/>
</dbReference>
<evidence type="ECO:0000256" key="2">
    <source>
        <dbReference type="ARBA" id="ARBA00022741"/>
    </source>
</evidence>
<dbReference type="SMART" id="SM00382">
    <property type="entry name" value="AAA"/>
    <property type="match status" value="1"/>
</dbReference>
<dbReference type="PANTHER" id="PTHR30050">
    <property type="entry name" value="CHROMOSOMAL REPLICATION INITIATOR PROTEIN DNAA"/>
    <property type="match status" value="1"/>
</dbReference>
<organism evidence="6 7">
    <name type="scientific">Paraburkholderia terricola</name>
    <dbReference type="NCBI Taxonomy" id="169427"/>
    <lineage>
        <taxon>Bacteria</taxon>
        <taxon>Pseudomonadati</taxon>
        <taxon>Pseudomonadota</taxon>
        <taxon>Betaproteobacteria</taxon>
        <taxon>Burkholderiales</taxon>
        <taxon>Burkholderiaceae</taxon>
        <taxon>Paraburkholderia</taxon>
    </lineage>
</organism>
<dbReference type="InterPro" id="IPR028350">
    <property type="entry name" value="DNAC/IstB-like"/>
</dbReference>
<dbReference type="GO" id="GO:0005524">
    <property type="term" value="F:ATP binding"/>
    <property type="evidence" value="ECO:0007669"/>
    <property type="project" value="UniProtKB-KW"/>
</dbReference>
<comment type="similarity">
    <text evidence="1">Belongs to the IS21/IS1162 putative ATP-binding protein family.</text>
</comment>
<feature type="region of interest" description="Disordered" evidence="4">
    <location>
        <begin position="240"/>
        <end position="262"/>
    </location>
</feature>
<feature type="domain" description="AAA+ ATPase" evidence="5">
    <location>
        <begin position="99"/>
        <end position="231"/>
    </location>
</feature>
<evidence type="ECO:0000259" key="5">
    <source>
        <dbReference type="SMART" id="SM00382"/>
    </source>
</evidence>
<dbReference type="EMBL" id="FRAB01000036">
    <property type="protein sequence ID" value="SHK75567.1"/>
    <property type="molecule type" value="Genomic_DNA"/>
</dbReference>
<dbReference type="InterPro" id="IPR047661">
    <property type="entry name" value="IstB"/>
</dbReference>
<dbReference type="NCBIfam" id="NF038214">
    <property type="entry name" value="IS21_help_AAA"/>
    <property type="match status" value="1"/>
</dbReference>
<dbReference type="InterPro" id="IPR025662">
    <property type="entry name" value="Sigma_54_int_dom_ATP-bd_1"/>
</dbReference>
<dbReference type="Proteomes" id="UP000184395">
    <property type="component" value="Unassembled WGS sequence"/>
</dbReference>
<dbReference type="Pfam" id="PF01695">
    <property type="entry name" value="IstB_IS21"/>
    <property type="match status" value="1"/>
</dbReference>
<keyword evidence="2" id="KW-0547">Nucleotide-binding</keyword>
<dbReference type="InterPro" id="IPR002611">
    <property type="entry name" value="IstB_ATP-bd"/>
</dbReference>
<evidence type="ECO:0000256" key="3">
    <source>
        <dbReference type="ARBA" id="ARBA00022840"/>
    </source>
</evidence>
<evidence type="ECO:0000313" key="7">
    <source>
        <dbReference type="Proteomes" id="UP000184395"/>
    </source>
</evidence>
<dbReference type="PIRSF" id="PIRSF003073">
    <property type="entry name" value="DNAC_TnpB_IstB"/>
    <property type="match status" value="1"/>
</dbReference>
<reference evidence="6 7" key="1">
    <citation type="submission" date="2016-11" db="EMBL/GenBank/DDBJ databases">
        <authorList>
            <person name="Jaros S."/>
            <person name="Januszkiewicz K."/>
            <person name="Wedrychowicz H."/>
        </authorList>
    </citation>
    <scope>NUCLEOTIDE SEQUENCE [LARGE SCALE GENOMIC DNA]</scope>
    <source>
        <strain evidence="6 7">LMG 20594</strain>
    </source>
</reference>
<evidence type="ECO:0000256" key="4">
    <source>
        <dbReference type="SAM" id="MobiDB-lite"/>
    </source>
</evidence>
<evidence type="ECO:0000313" key="6">
    <source>
        <dbReference type="EMBL" id="SHK75567.1"/>
    </source>
</evidence>
<proteinExistence type="inferred from homology"/>
<dbReference type="STRING" id="169427.SAMN05192548_103659"/>
<dbReference type="Gene3D" id="3.40.50.300">
    <property type="entry name" value="P-loop containing nucleotide triphosphate hydrolases"/>
    <property type="match status" value="1"/>
</dbReference>
<dbReference type="OrthoDB" id="9773429at2"/>
<gene>
    <name evidence="6" type="ORF">SAMN05192548_103659</name>
</gene>
<name>A0A1M6V234_9BURK</name>
<dbReference type="SUPFAM" id="SSF52540">
    <property type="entry name" value="P-loop containing nucleoside triphosphate hydrolases"/>
    <property type="match status" value="1"/>
</dbReference>
<accession>A0A1M6V234</accession>
<evidence type="ECO:0000256" key="1">
    <source>
        <dbReference type="ARBA" id="ARBA00008059"/>
    </source>
</evidence>
<dbReference type="PANTHER" id="PTHR30050:SF4">
    <property type="entry name" value="ATP-BINDING PROTEIN RV3427C IN INSERTION SEQUENCE-RELATED"/>
    <property type="match status" value="1"/>
</dbReference>